<proteinExistence type="predicted"/>
<accession>A0A5C3DQZ9</accession>
<dbReference type="EMBL" id="OOIN01000002">
    <property type="protein sequence ID" value="SPO20592.1"/>
    <property type="molecule type" value="Genomic_DNA"/>
</dbReference>
<reference evidence="1 2" key="1">
    <citation type="submission" date="2018-03" db="EMBL/GenBank/DDBJ databases">
        <authorList>
            <person name="Guldener U."/>
        </authorList>
    </citation>
    <scope>NUCLEOTIDE SEQUENCE [LARGE SCALE GENOMIC DNA]</scope>
    <source>
        <strain evidence="1 2">NBRC100155</strain>
    </source>
</reference>
<dbReference type="AlphaFoldDB" id="A0A5C3DQZ9"/>
<gene>
    <name evidence="1" type="ORF">UTRI_00068</name>
</gene>
<name>A0A5C3DQZ9_9BASI</name>
<dbReference type="Proteomes" id="UP000324022">
    <property type="component" value="Unassembled WGS sequence"/>
</dbReference>
<evidence type="ECO:0000313" key="1">
    <source>
        <dbReference type="EMBL" id="SPO20592.1"/>
    </source>
</evidence>
<sequence length="120" mass="13118">MPASKKSKERKKSNLSFPRHCTKISRHAAVRLWIKSTRTRHKPGKQAAIAVLYDAHSVPGCYGFMTPRPPGSCNLGPPNKQLSARSLTDSRIACWKASMGRDDAKECVLGAQRLGSDGLS</sequence>
<keyword evidence="2" id="KW-1185">Reference proteome</keyword>
<protein>
    <submittedName>
        <fullName evidence="1">Uncharacterized protein</fullName>
    </submittedName>
</protein>
<organism evidence="1 2">
    <name type="scientific">Ustilago trichophora</name>
    <dbReference type="NCBI Taxonomy" id="86804"/>
    <lineage>
        <taxon>Eukaryota</taxon>
        <taxon>Fungi</taxon>
        <taxon>Dikarya</taxon>
        <taxon>Basidiomycota</taxon>
        <taxon>Ustilaginomycotina</taxon>
        <taxon>Ustilaginomycetes</taxon>
        <taxon>Ustilaginales</taxon>
        <taxon>Ustilaginaceae</taxon>
        <taxon>Ustilago</taxon>
    </lineage>
</organism>
<evidence type="ECO:0000313" key="2">
    <source>
        <dbReference type="Proteomes" id="UP000324022"/>
    </source>
</evidence>